<dbReference type="CDD" id="cd00006">
    <property type="entry name" value="PTS_IIA_man"/>
    <property type="match status" value="1"/>
</dbReference>
<dbReference type="EMBL" id="RYZS01000001">
    <property type="protein sequence ID" value="RVU95714.1"/>
    <property type="molecule type" value="Genomic_DNA"/>
</dbReference>
<keyword evidence="2" id="KW-0813">Transport</keyword>
<dbReference type="GO" id="GO:0016020">
    <property type="term" value="C:membrane"/>
    <property type="evidence" value="ECO:0007669"/>
    <property type="project" value="InterPro"/>
</dbReference>
<name>A0A437UQ04_ENTAV</name>
<comment type="subcellular location">
    <subcellularLocation>
        <location evidence="1">Cytoplasm</location>
    </subcellularLocation>
</comment>
<dbReference type="InterPro" id="IPR033887">
    <property type="entry name" value="PTS_IIA_man"/>
</dbReference>
<evidence type="ECO:0000256" key="5">
    <source>
        <dbReference type="ARBA" id="ARBA00022679"/>
    </source>
</evidence>
<keyword evidence="4 8" id="KW-0762">Sugar transport</keyword>
<evidence type="ECO:0000256" key="3">
    <source>
        <dbReference type="ARBA" id="ARBA00022490"/>
    </source>
</evidence>
<evidence type="ECO:0000256" key="2">
    <source>
        <dbReference type="ARBA" id="ARBA00022448"/>
    </source>
</evidence>
<evidence type="ECO:0000256" key="7">
    <source>
        <dbReference type="ARBA" id="ARBA00022777"/>
    </source>
</evidence>
<dbReference type="Proteomes" id="UP000288388">
    <property type="component" value="Unassembled WGS sequence"/>
</dbReference>
<dbReference type="AlphaFoldDB" id="A0A437UQ04"/>
<evidence type="ECO:0000256" key="1">
    <source>
        <dbReference type="ARBA" id="ARBA00004496"/>
    </source>
</evidence>
<dbReference type="InterPro" id="IPR004701">
    <property type="entry name" value="PTS_EIIA_man-typ"/>
</dbReference>
<keyword evidence="6" id="KW-0598">Phosphotransferase system</keyword>
<organism evidence="8 9">
    <name type="scientific">Enterococcus avium</name>
    <name type="common">Streptococcus avium</name>
    <dbReference type="NCBI Taxonomy" id="33945"/>
    <lineage>
        <taxon>Bacteria</taxon>
        <taxon>Bacillati</taxon>
        <taxon>Bacillota</taxon>
        <taxon>Bacilli</taxon>
        <taxon>Lactobacillales</taxon>
        <taxon>Enterococcaceae</taxon>
        <taxon>Enterococcus</taxon>
    </lineage>
</organism>
<proteinExistence type="predicted"/>
<dbReference type="PANTHER" id="PTHR33799">
    <property type="entry name" value="PTS PERMEASE-RELATED-RELATED"/>
    <property type="match status" value="1"/>
</dbReference>
<dbReference type="GO" id="GO:0009401">
    <property type="term" value="P:phosphoenolpyruvate-dependent sugar phosphotransferase system"/>
    <property type="evidence" value="ECO:0007669"/>
    <property type="project" value="UniProtKB-KW"/>
</dbReference>
<keyword evidence="3" id="KW-0963">Cytoplasm</keyword>
<sequence>MEIVLASHSNLSVGMKETTEFIMGKQDNLHAIAAYVEEGKSVGDQLEELVSSLATNEVIFITDLKGGSVNSAVSEYMIGKEKYFLISGMNLALVLELLSVSFKEKREEVIKQLEEIVVNSASGTEVIDVNNLGTQIGEDF</sequence>
<dbReference type="Pfam" id="PF03610">
    <property type="entry name" value="EIIA-man"/>
    <property type="match status" value="1"/>
</dbReference>
<dbReference type="RefSeq" id="WP_016252585.1">
    <property type="nucleotide sequence ID" value="NZ_CAAKNX010000017.1"/>
</dbReference>
<protein>
    <submittedName>
        <fullName evidence="8">PTS sugar transporter subunit IIA</fullName>
    </submittedName>
</protein>
<evidence type="ECO:0000313" key="8">
    <source>
        <dbReference type="EMBL" id="RVU95714.1"/>
    </source>
</evidence>
<dbReference type="Gene3D" id="3.40.50.510">
    <property type="entry name" value="Phosphotransferase system, mannose-type IIA component"/>
    <property type="match status" value="1"/>
</dbReference>
<comment type="caution">
    <text evidence="8">The sequence shown here is derived from an EMBL/GenBank/DDBJ whole genome shotgun (WGS) entry which is preliminary data.</text>
</comment>
<reference evidence="8 9" key="1">
    <citation type="submission" date="2018-12" db="EMBL/GenBank/DDBJ databases">
        <title>A novel vanA-carrying plasmid in a clinical isolate of Enterococcus avium.</title>
        <authorList>
            <person name="Bernasconi O.J."/>
            <person name="Luzzaro F."/>
            <person name="Endimiani A."/>
        </authorList>
    </citation>
    <scope>NUCLEOTIDE SEQUENCE [LARGE SCALE GENOMIC DNA]</scope>
    <source>
        <strain evidence="8 9">LC0559/18</strain>
    </source>
</reference>
<gene>
    <name evidence="8" type="ORF">EK398_13150</name>
</gene>
<accession>A0A437UQ04</accession>
<dbReference type="SUPFAM" id="SSF53062">
    <property type="entry name" value="PTS system fructose IIA component-like"/>
    <property type="match status" value="1"/>
</dbReference>
<dbReference type="InterPro" id="IPR051471">
    <property type="entry name" value="Bacterial_PTS_sugar_comp"/>
</dbReference>
<dbReference type="PROSITE" id="PS51096">
    <property type="entry name" value="PTS_EIIA_TYPE_4"/>
    <property type="match status" value="1"/>
</dbReference>
<dbReference type="GO" id="GO:0005737">
    <property type="term" value="C:cytoplasm"/>
    <property type="evidence" value="ECO:0007669"/>
    <property type="project" value="UniProtKB-SubCell"/>
</dbReference>
<evidence type="ECO:0000256" key="4">
    <source>
        <dbReference type="ARBA" id="ARBA00022597"/>
    </source>
</evidence>
<dbReference type="PANTHER" id="PTHR33799:SF1">
    <property type="entry name" value="PTS SYSTEM MANNOSE-SPECIFIC EIIAB COMPONENT-RELATED"/>
    <property type="match status" value="1"/>
</dbReference>
<dbReference type="InterPro" id="IPR036662">
    <property type="entry name" value="PTS_EIIA_man-typ_sf"/>
</dbReference>
<dbReference type="GO" id="GO:0016301">
    <property type="term" value="F:kinase activity"/>
    <property type="evidence" value="ECO:0007669"/>
    <property type="project" value="UniProtKB-KW"/>
</dbReference>
<keyword evidence="7" id="KW-0418">Kinase</keyword>
<evidence type="ECO:0000256" key="6">
    <source>
        <dbReference type="ARBA" id="ARBA00022683"/>
    </source>
</evidence>
<evidence type="ECO:0000313" key="9">
    <source>
        <dbReference type="Proteomes" id="UP000288388"/>
    </source>
</evidence>
<keyword evidence="5" id="KW-0808">Transferase</keyword>